<keyword evidence="3" id="KW-1185">Reference proteome</keyword>
<sequence>MSIPRSSINDYPEHLNPFYEGDPKFKFWKFGKVKRSSSFGESLRNTLLFKSIRGKKSKEKGVPVSPSPLRNTTPNVAPSHRQTLPTIYSTNQCSIRNSTPVPLPRSRFSERVAKSNVQTQSTEATQTAPNPFLQDQVPTPPTRQYIKRKKRRAPLPPNDGSSVSSTHNLSKWSLTSDCTDMSTYSDSEITIDPEVSIRIAHITKEIQKMTEDENDSKEEINEDQAYSTDIPDVVIGIQVDKSQSKNLDGPTDENYNVVNGTSFDDDVEDKGPDVVHHTTCNESDVAVSKDEERSSFSSTAGSIEDMDKIDSLTNLINSINVEDANTDENDFELKEVDSLTNIINSISFTENEAFERKIIGYNCDVEVNGISNCDNETIEANRSDEEIIEDETFQLKKKLKEKVEDDHLHA</sequence>
<protein>
    <submittedName>
        <fullName evidence="2">Uncharacterized protein</fullName>
    </submittedName>
</protein>
<feature type="compositionally biased region" description="Polar residues" evidence="1">
    <location>
        <begin position="159"/>
        <end position="168"/>
    </location>
</feature>
<feature type="region of interest" description="Disordered" evidence="1">
    <location>
        <begin position="112"/>
        <end position="168"/>
    </location>
</feature>
<organism evidence="2 3">
    <name type="scientific">Pyrocoelia pectoralis</name>
    <dbReference type="NCBI Taxonomy" id="417401"/>
    <lineage>
        <taxon>Eukaryota</taxon>
        <taxon>Metazoa</taxon>
        <taxon>Ecdysozoa</taxon>
        <taxon>Arthropoda</taxon>
        <taxon>Hexapoda</taxon>
        <taxon>Insecta</taxon>
        <taxon>Pterygota</taxon>
        <taxon>Neoptera</taxon>
        <taxon>Endopterygota</taxon>
        <taxon>Coleoptera</taxon>
        <taxon>Polyphaga</taxon>
        <taxon>Elateriformia</taxon>
        <taxon>Elateroidea</taxon>
        <taxon>Lampyridae</taxon>
        <taxon>Lampyrinae</taxon>
        <taxon>Pyrocoelia</taxon>
    </lineage>
</organism>
<gene>
    <name evidence="2" type="ORF">RI129_012169</name>
</gene>
<proteinExistence type="predicted"/>
<name>A0AAN7ZDP5_9COLE</name>
<feature type="compositionally biased region" description="Polar residues" evidence="1">
    <location>
        <begin position="68"/>
        <end position="81"/>
    </location>
</feature>
<evidence type="ECO:0000313" key="2">
    <source>
        <dbReference type="EMBL" id="KAK5639677.1"/>
    </source>
</evidence>
<reference evidence="2 3" key="1">
    <citation type="journal article" date="2024" name="Insects">
        <title>An Improved Chromosome-Level Genome Assembly of the Firefly Pyrocoelia pectoralis.</title>
        <authorList>
            <person name="Fu X."/>
            <person name="Meyer-Rochow V.B."/>
            <person name="Ballantyne L."/>
            <person name="Zhu X."/>
        </authorList>
    </citation>
    <scope>NUCLEOTIDE SEQUENCE [LARGE SCALE GENOMIC DNA]</scope>
    <source>
        <strain evidence="2">XCY_ONT2</strain>
    </source>
</reference>
<dbReference type="Proteomes" id="UP001329430">
    <property type="component" value="Chromosome 9"/>
</dbReference>
<dbReference type="EMBL" id="JAVRBK010000009">
    <property type="protein sequence ID" value="KAK5639677.1"/>
    <property type="molecule type" value="Genomic_DNA"/>
</dbReference>
<feature type="compositionally biased region" description="Polar residues" evidence="1">
    <location>
        <begin position="115"/>
        <end position="129"/>
    </location>
</feature>
<evidence type="ECO:0000313" key="3">
    <source>
        <dbReference type="Proteomes" id="UP001329430"/>
    </source>
</evidence>
<comment type="caution">
    <text evidence="2">The sequence shown here is derived from an EMBL/GenBank/DDBJ whole genome shotgun (WGS) entry which is preliminary data.</text>
</comment>
<evidence type="ECO:0000256" key="1">
    <source>
        <dbReference type="SAM" id="MobiDB-lite"/>
    </source>
</evidence>
<feature type="region of interest" description="Disordered" evidence="1">
    <location>
        <begin position="54"/>
        <end position="81"/>
    </location>
</feature>
<accession>A0AAN7ZDP5</accession>
<dbReference type="AlphaFoldDB" id="A0AAN7ZDP5"/>